<feature type="non-terminal residue" evidence="2">
    <location>
        <position position="1"/>
    </location>
</feature>
<evidence type="ECO:0000313" key="2">
    <source>
        <dbReference type="EMBL" id="KAF2181477.1"/>
    </source>
</evidence>
<gene>
    <name evidence="2" type="ORF">K469DRAFT_791794</name>
    <name evidence="1" type="ORF">K469DRAFT_792163</name>
</gene>
<accession>A0A6A6DPH7</accession>
<reference evidence="2" key="1">
    <citation type="journal article" date="2020" name="Stud. Mycol.">
        <title>101 Dothideomycetes genomes: a test case for predicting lifestyles and emergence of pathogens.</title>
        <authorList>
            <person name="Haridas S."/>
            <person name="Albert R."/>
            <person name="Binder M."/>
            <person name="Bloem J."/>
            <person name="Labutti K."/>
            <person name="Salamov A."/>
            <person name="Andreopoulos B."/>
            <person name="Baker S."/>
            <person name="Barry K."/>
            <person name="Bills G."/>
            <person name="Bluhm B."/>
            <person name="Cannon C."/>
            <person name="Castanera R."/>
            <person name="Culley D."/>
            <person name="Daum C."/>
            <person name="Ezra D."/>
            <person name="Gonzalez J."/>
            <person name="Henrissat B."/>
            <person name="Kuo A."/>
            <person name="Liang C."/>
            <person name="Lipzen A."/>
            <person name="Lutzoni F."/>
            <person name="Magnuson J."/>
            <person name="Mondo S."/>
            <person name="Nolan M."/>
            <person name="Ohm R."/>
            <person name="Pangilinan J."/>
            <person name="Park H.-J."/>
            <person name="Ramirez L."/>
            <person name="Alfaro M."/>
            <person name="Sun H."/>
            <person name="Tritt A."/>
            <person name="Yoshinaga Y."/>
            <person name="Zwiers L.-H."/>
            <person name="Turgeon B."/>
            <person name="Goodwin S."/>
            <person name="Spatafora J."/>
            <person name="Crous P."/>
            <person name="Grigoriev I."/>
        </authorList>
    </citation>
    <scope>NUCLEOTIDE SEQUENCE</scope>
    <source>
        <strain evidence="2">CBS 207.26</strain>
    </source>
</reference>
<organism evidence="2 3">
    <name type="scientific">Zopfia rhizophila CBS 207.26</name>
    <dbReference type="NCBI Taxonomy" id="1314779"/>
    <lineage>
        <taxon>Eukaryota</taxon>
        <taxon>Fungi</taxon>
        <taxon>Dikarya</taxon>
        <taxon>Ascomycota</taxon>
        <taxon>Pezizomycotina</taxon>
        <taxon>Dothideomycetes</taxon>
        <taxon>Dothideomycetes incertae sedis</taxon>
        <taxon>Zopfiaceae</taxon>
        <taxon>Zopfia</taxon>
    </lineage>
</organism>
<dbReference type="EMBL" id="ML994653">
    <property type="protein sequence ID" value="KAF2181187.1"/>
    <property type="molecule type" value="Genomic_DNA"/>
</dbReference>
<dbReference type="Gene3D" id="1.25.40.10">
    <property type="entry name" value="Tetratricopeptide repeat domain"/>
    <property type="match status" value="1"/>
</dbReference>
<dbReference type="AlphaFoldDB" id="A0A6A6DPH7"/>
<dbReference type="OrthoDB" id="5986190at2759"/>
<dbReference type="InterPro" id="IPR011990">
    <property type="entry name" value="TPR-like_helical_dom_sf"/>
</dbReference>
<dbReference type="EMBL" id="ML994652">
    <property type="protein sequence ID" value="KAF2181477.1"/>
    <property type="molecule type" value="Genomic_DNA"/>
</dbReference>
<protein>
    <recommendedName>
        <fullName evidence="4">TPR-like protein</fullName>
    </recommendedName>
</protein>
<evidence type="ECO:0000313" key="3">
    <source>
        <dbReference type="Proteomes" id="UP000800200"/>
    </source>
</evidence>
<evidence type="ECO:0000313" key="1">
    <source>
        <dbReference type="EMBL" id="KAF2181187.1"/>
    </source>
</evidence>
<dbReference type="Pfam" id="PF13374">
    <property type="entry name" value="TPR_10"/>
    <property type="match status" value="1"/>
</dbReference>
<name>A0A6A6DPH7_9PEZI</name>
<keyword evidence="3" id="KW-1185">Reference proteome</keyword>
<sequence length="109" mass="12883">LRCGHCAEEHDRQELFLRFLRFRKAIFKVSLFYIKYSWRYFSLKYAKTLLHKLGSKLNLAYVIRLSFSDPVTLTSMANLASTYWNQGRWKEAEELDVQVVDTSKRVLGA</sequence>
<proteinExistence type="predicted"/>
<dbReference type="Proteomes" id="UP000800200">
    <property type="component" value="Unassembled WGS sequence"/>
</dbReference>
<evidence type="ECO:0008006" key="4">
    <source>
        <dbReference type="Google" id="ProtNLM"/>
    </source>
</evidence>